<keyword evidence="2" id="KW-0808">Transferase</keyword>
<protein>
    <submittedName>
        <fullName evidence="2">Serine/threonine protein kinase</fullName>
    </submittedName>
</protein>
<evidence type="ECO:0000259" key="1">
    <source>
        <dbReference type="PROSITE" id="PS50011"/>
    </source>
</evidence>
<keyword evidence="3" id="KW-1185">Reference proteome</keyword>
<evidence type="ECO:0000313" key="2">
    <source>
        <dbReference type="EMBL" id="UVI30500.1"/>
    </source>
</evidence>
<dbReference type="InterPro" id="IPR000719">
    <property type="entry name" value="Prot_kinase_dom"/>
</dbReference>
<dbReference type="RefSeq" id="WP_258386564.1">
    <property type="nucleotide sequence ID" value="NZ_CP091430.1"/>
</dbReference>
<keyword evidence="2" id="KW-0418">Kinase</keyword>
<reference evidence="2" key="1">
    <citation type="submission" date="2022-01" db="EMBL/GenBank/DDBJ databases">
        <title>Paenibacillus spongiae sp. nov., isolated from marine sponge.</title>
        <authorList>
            <person name="Li Z."/>
            <person name="Zhang M."/>
        </authorList>
    </citation>
    <scope>NUCLEOTIDE SEQUENCE</scope>
    <source>
        <strain evidence="2">PHS-Z3</strain>
    </source>
</reference>
<keyword evidence="2" id="KW-0723">Serine/threonine-protein kinase</keyword>
<dbReference type="Proteomes" id="UP001057877">
    <property type="component" value="Chromosome"/>
</dbReference>
<gene>
    <name evidence="2" type="ORF">L1F29_00985</name>
</gene>
<name>A0ABY5SAE6_9BACL</name>
<sequence>MENRYSTAISLGEVAFHLQEPHDFEWLTNLGHAFRVFDQQDSGNISFGVEIEGKRRFVKYAGAKPLDYRGDPEDAVRRLSQAIPLYAALAHPSLIQLVNHFPVNQGYAAVFEWFDGDCLHSHWSFPPPAKYDHPDSPYYRYKHLPVSRRLESLDAIFSFHAHVESQGYAAVDFYDGSILYDFSNHVTQICDIDFYRKTPSFNDMGEHFWGAARSKSPEEFTLGAPIDARTNVFTMGAIAFGLLGGETDRSCEKWDASLSLYEVALRAVDPERELRYPDVAAFRRAWDAAKLMES</sequence>
<dbReference type="SUPFAM" id="SSF56112">
    <property type="entry name" value="Protein kinase-like (PK-like)"/>
    <property type="match status" value="1"/>
</dbReference>
<proteinExistence type="predicted"/>
<evidence type="ECO:0000313" key="3">
    <source>
        <dbReference type="Proteomes" id="UP001057877"/>
    </source>
</evidence>
<dbReference type="EMBL" id="CP091430">
    <property type="protein sequence ID" value="UVI30500.1"/>
    <property type="molecule type" value="Genomic_DNA"/>
</dbReference>
<organism evidence="2 3">
    <name type="scientific">Paenibacillus spongiae</name>
    <dbReference type="NCBI Taxonomy" id="2909671"/>
    <lineage>
        <taxon>Bacteria</taxon>
        <taxon>Bacillati</taxon>
        <taxon>Bacillota</taxon>
        <taxon>Bacilli</taxon>
        <taxon>Bacillales</taxon>
        <taxon>Paenibacillaceae</taxon>
        <taxon>Paenibacillus</taxon>
    </lineage>
</organism>
<feature type="domain" description="Protein kinase" evidence="1">
    <location>
        <begin position="36"/>
        <end position="294"/>
    </location>
</feature>
<dbReference type="Gene3D" id="1.10.510.10">
    <property type="entry name" value="Transferase(Phosphotransferase) domain 1"/>
    <property type="match status" value="1"/>
</dbReference>
<dbReference type="InterPro" id="IPR011009">
    <property type="entry name" value="Kinase-like_dom_sf"/>
</dbReference>
<dbReference type="PROSITE" id="PS50011">
    <property type="entry name" value="PROTEIN_KINASE_DOM"/>
    <property type="match status" value="1"/>
</dbReference>
<accession>A0ABY5SAE6</accession>
<dbReference type="GO" id="GO:0004674">
    <property type="term" value="F:protein serine/threonine kinase activity"/>
    <property type="evidence" value="ECO:0007669"/>
    <property type="project" value="UniProtKB-KW"/>
</dbReference>